<feature type="region of interest" description="Disordered" evidence="1">
    <location>
        <begin position="26"/>
        <end position="137"/>
    </location>
</feature>
<dbReference type="Proteomes" id="UP000657918">
    <property type="component" value="Unassembled WGS sequence"/>
</dbReference>
<name>A0A835J1N5_9ROSI</name>
<evidence type="ECO:0000313" key="4">
    <source>
        <dbReference type="Proteomes" id="UP000657918"/>
    </source>
</evidence>
<feature type="compositionally biased region" description="Low complexity" evidence="1">
    <location>
        <begin position="62"/>
        <end position="73"/>
    </location>
</feature>
<dbReference type="InterPro" id="IPR057649">
    <property type="entry name" value="PUB62-63_C"/>
</dbReference>
<feature type="compositionally biased region" description="Basic residues" evidence="1">
    <location>
        <begin position="80"/>
        <end position="89"/>
    </location>
</feature>
<evidence type="ECO:0000313" key="3">
    <source>
        <dbReference type="EMBL" id="KAF9661425.1"/>
    </source>
</evidence>
<reference evidence="3 4" key="1">
    <citation type="submission" date="2020-10" db="EMBL/GenBank/DDBJ databases">
        <title>Plant Genome Project.</title>
        <authorList>
            <person name="Zhang R.-G."/>
        </authorList>
    </citation>
    <scope>NUCLEOTIDE SEQUENCE [LARGE SCALE GENOMIC DNA]</scope>
    <source>
        <strain evidence="3">FAFU-HL-1</strain>
        <tissue evidence="3">Leaf</tissue>
    </source>
</reference>
<proteinExistence type="predicted"/>
<feature type="compositionally biased region" description="Acidic residues" evidence="1">
    <location>
        <begin position="107"/>
        <end position="131"/>
    </location>
</feature>
<dbReference type="Pfam" id="PF23112">
    <property type="entry name" value="PUB62-63_C"/>
    <property type="match status" value="1"/>
</dbReference>
<dbReference type="AlphaFoldDB" id="A0A835J1N5"/>
<accession>A0A835J1N5</accession>
<evidence type="ECO:0000256" key="1">
    <source>
        <dbReference type="SAM" id="MobiDB-lite"/>
    </source>
</evidence>
<comment type="caution">
    <text evidence="3">The sequence shown here is derived from an EMBL/GenBank/DDBJ whole genome shotgun (WGS) entry which is preliminary data.</text>
</comment>
<dbReference type="OrthoDB" id="667871at2759"/>
<keyword evidence="4" id="KW-1185">Reference proteome</keyword>
<sequence>MSTEEISLVSPQNGINSQLLFQEDPLRFSCTGPPAQQQQQRRVGDPKTRELTGFIDDNKLFSSTTTATATSTAGSDRYFPSHHHHHHHHQDFPRNVYQREPQGTSGDDTDGDDDEDEEEEDEEEADDVDGGDGDHENGVDVLVAAIDCNSKNINCNNNNCSGNNSNASNSVHLDKIGNGNAKPKHLSSSFGISGEMVKDGIGGGGLGQTGNNAVTIAEADGEMYYSQYLQATEGSAAGGKDMGVENGCGFSGRKEVSAFSSESGDSLRAILSDPVTGDLMDDAMILPCGHSFGSGGIQHIIKMKSTAVLHSDLSLRCSHSYDMILISVLCLHFQKVCYNCSQSISEDSIAPNLCFVFLSSGKIEGVYSHFDKENYDKCITACISFGFDFSIVRFAAVYTALRTAVQAFRREAELQFYRSSKRRRERFDQDKGGYGDSGVMDPPRGRGVQFPFAVTDRVIIKGNKRTPQRFVGREAVVTTQCLNGWYVVKTLDNAESVKLQYRSLAKLSDDPSSKTISTKIVSNWL</sequence>
<evidence type="ECO:0000259" key="2">
    <source>
        <dbReference type="Pfam" id="PF23112"/>
    </source>
</evidence>
<dbReference type="PANTHER" id="PTHR33644:SF5">
    <property type="entry name" value="U-BOX DOMAIN-CONTAINING PROTEIN 62"/>
    <property type="match status" value="1"/>
</dbReference>
<dbReference type="SUPFAM" id="SSF57850">
    <property type="entry name" value="RING/U-box"/>
    <property type="match status" value="1"/>
</dbReference>
<dbReference type="PANTHER" id="PTHR33644">
    <property type="entry name" value="U-BOX DOMAIN-CONTAINING PROTEIN 62-RELATED"/>
    <property type="match status" value="1"/>
</dbReference>
<gene>
    <name evidence="3" type="ORF">SADUNF_Sadunf19G0067400</name>
</gene>
<feature type="domain" description="PUB 62/63 C-terminal" evidence="2">
    <location>
        <begin position="448"/>
        <end position="506"/>
    </location>
</feature>
<protein>
    <recommendedName>
        <fullName evidence="2">PUB 62/63 C-terminal domain-containing protein</fullName>
    </recommendedName>
</protein>
<organism evidence="3 4">
    <name type="scientific">Salix dunnii</name>
    <dbReference type="NCBI Taxonomy" id="1413687"/>
    <lineage>
        <taxon>Eukaryota</taxon>
        <taxon>Viridiplantae</taxon>
        <taxon>Streptophyta</taxon>
        <taxon>Embryophyta</taxon>
        <taxon>Tracheophyta</taxon>
        <taxon>Spermatophyta</taxon>
        <taxon>Magnoliopsida</taxon>
        <taxon>eudicotyledons</taxon>
        <taxon>Gunneridae</taxon>
        <taxon>Pentapetalae</taxon>
        <taxon>rosids</taxon>
        <taxon>fabids</taxon>
        <taxon>Malpighiales</taxon>
        <taxon>Salicaceae</taxon>
        <taxon>Saliceae</taxon>
        <taxon>Salix</taxon>
    </lineage>
</organism>
<dbReference type="EMBL" id="JADGMS010000019">
    <property type="protein sequence ID" value="KAF9661425.1"/>
    <property type="molecule type" value="Genomic_DNA"/>
</dbReference>